<dbReference type="SUPFAM" id="SSF56112">
    <property type="entry name" value="Protein kinase-like (PK-like)"/>
    <property type="match status" value="1"/>
</dbReference>
<dbReference type="STRING" id="686832.A0A0C3CF90"/>
<dbReference type="OrthoDB" id="2906425at2759"/>
<dbReference type="Proteomes" id="UP000053424">
    <property type="component" value="Unassembled WGS sequence"/>
</dbReference>
<gene>
    <name evidence="1" type="ORF">M413DRAFT_199512</name>
</gene>
<dbReference type="Gene3D" id="3.90.1200.10">
    <property type="match status" value="1"/>
</dbReference>
<reference evidence="1 2" key="1">
    <citation type="submission" date="2014-04" db="EMBL/GenBank/DDBJ databases">
        <authorList>
            <consortium name="DOE Joint Genome Institute"/>
            <person name="Kuo A."/>
            <person name="Gay G."/>
            <person name="Dore J."/>
            <person name="Kohler A."/>
            <person name="Nagy L.G."/>
            <person name="Floudas D."/>
            <person name="Copeland A."/>
            <person name="Barry K.W."/>
            <person name="Cichocki N."/>
            <person name="Veneault-Fourrey C."/>
            <person name="LaButti K."/>
            <person name="Lindquist E.A."/>
            <person name="Lipzen A."/>
            <person name="Lundell T."/>
            <person name="Morin E."/>
            <person name="Murat C."/>
            <person name="Sun H."/>
            <person name="Tunlid A."/>
            <person name="Henrissat B."/>
            <person name="Grigoriev I.V."/>
            <person name="Hibbett D.S."/>
            <person name="Martin F."/>
            <person name="Nordberg H.P."/>
            <person name="Cantor M.N."/>
            <person name="Hua S.X."/>
        </authorList>
    </citation>
    <scope>NUCLEOTIDE SEQUENCE [LARGE SCALE GENOMIC DNA]</scope>
    <source>
        <strain evidence="2">h7</strain>
    </source>
</reference>
<protein>
    <submittedName>
        <fullName evidence="1">Uncharacterized protein</fullName>
    </submittedName>
</protein>
<dbReference type="InterPro" id="IPR011009">
    <property type="entry name" value="Kinase-like_dom_sf"/>
</dbReference>
<dbReference type="EMBL" id="KN831769">
    <property type="protein sequence ID" value="KIM47410.1"/>
    <property type="molecule type" value="Genomic_DNA"/>
</dbReference>
<proteinExistence type="predicted"/>
<dbReference type="AlphaFoldDB" id="A0A0C3CF90"/>
<evidence type="ECO:0000313" key="1">
    <source>
        <dbReference type="EMBL" id="KIM47410.1"/>
    </source>
</evidence>
<organism evidence="1 2">
    <name type="scientific">Hebeloma cylindrosporum</name>
    <dbReference type="NCBI Taxonomy" id="76867"/>
    <lineage>
        <taxon>Eukaryota</taxon>
        <taxon>Fungi</taxon>
        <taxon>Dikarya</taxon>
        <taxon>Basidiomycota</taxon>
        <taxon>Agaricomycotina</taxon>
        <taxon>Agaricomycetes</taxon>
        <taxon>Agaricomycetidae</taxon>
        <taxon>Agaricales</taxon>
        <taxon>Agaricineae</taxon>
        <taxon>Hymenogastraceae</taxon>
        <taxon>Hebeloma</taxon>
    </lineage>
</organism>
<accession>A0A0C3CF90</accession>
<dbReference type="HOGENOM" id="CLU_634700_0_0_1"/>
<sequence>MLTLGFRSLSRPSTGTPFLPWDANFIRLTHRIGANRFLEVTISSVSSTFTTLNIPPLSPAYRFDQTTMLSEKTPRNISRVKLQLWNMSSVTPTSRYHTSIIITPMPKETYIHLTFSCPKLKVIDILLELWSHRFDQDGFLFKRADGGDGKDAWSSSVIQDLGDTEPAISHSNAVNYWLARTNAQLQDICEANFGFIGKFSHYSFFWFMRSLIPALFDPSTDDHGFPLCPGDFHSQNIIITDVDTHPRITGVIDWESSGPTFTTTFAQYPLFIVDHPAWEEEDHPLRERNIRDQTTFDELIREGELIRNPVSGPRLSHLISNGYGIYLFKQMIQSPRIMFSFLYPALFAHVFGEYNEDFSHQYYTALRQKGILKKDTERFNEEHRVWHEAQKVLGEDLVGHDLKLCEFKDLVSKYLDRFDDGGIVREWMLSVN</sequence>
<keyword evidence="2" id="KW-1185">Reference proteome</keyword>
<reference evidence="2" key="2">
    <citation type="submission" date="2015-01" db="EMBL/GenBank/DDBJ databases">
        <title>Evolutionary Origins and Diversification of the Mycorrhizal Mutualists.</title>
        <authorList>
            <consortium name="DOE Joint Genome Institute"/>
            <consortium name="Mycorrhizal Genomics Consortium"/>
            <person name="Kohler A."/>
            <person name="Kuo A."/>
            <person name="Nagy L.G."/>
            <person name="Floudas D."/>
            <person name="Copeland A."/>
            <person name="Barry K.W."/>
            <person name="Cichocki N."/>
            <person name="Veneault-Fourrey C."/>
            <person name="LaButti K."/>
            <person name="Lindquist E.A."/>
            <person name="Lipzen A."/>
            <person name="Lundell T."/>
            <person name="Morin E."/>
            <person name="Murat C."/>
            <person name="Riley R."/>
            <person name="Ohm R."/>
            <person name="Sun H."/>
            <person name="Tunlid A."/>
            <person name="Henrissat B."/>
            <person name="Grigoriev I.V."/>
            <person name="Hibbett D.S."/>
            <person name="Martin F."/>
        </authorList>
    </citation>
    <scope>NUCLEOTIDE SEQUENCE [LARGE SCALE GENOMIC DNA]</scope>
    <source>
        <strain evidence="2">h7</strain>
    </source>
</reference>
<name>A0A0C3CF90_HEBCY</name>
<evidence type="ECO:0000313" key="2">
    <source>
        <dbReference type="Proteomes" id="UP000053424"/>
    </source>
</evidence>